<evidence type="ECO:0000313" key="1">
    <source>
        <dbReference type="EMBL" id="KAG0488291.1"/>
    </source>
</evidence>
<organism evidence="2 4">
    <name type="scientific">Vanilla planifolia</name>
    <name type="common">Vanilla</name>
    <dbReference type="NCBI Taxonomy" id="51239"/>
    <lineage>
        <taxon>Eukaryota</taxon>
        <taxon>Viridiplantae</taxon>
        <taxon>Streptophyta</taxon>
        <taxon>Embryophyta</taxon>
        <taxon>Tracheophyta</taxon>
        <taxon>Spermatophyta</taxon>
        <taxon>Magnoliopsida</taxon>
        <taxon>Liliopsida</taxon>
        <taxon>Asparagales</taxon>
        <taxon>Orchidaceae</taxon>
        <taxon>Vanilloideae</taxon>
        <taxon>Vanilleae</taxon>
        <taxon>Vanilla</taxon>
    </lineage>
</organism>
<proteinExistence type="predicted"/>
<accession>A0A835VBB9</accession>
<sequence>MRVPEKGRVGLCTGLLRVTALTNARILPVRNFFFWILSAGPPLVRCGYHRCFTLCRAGRCTRLVYAARVSSRRAHPRWHFRSRDPDGVACITPSVTLVSARSIIKAKACAALRPARLLPRFFWVAAIGLRKDIRRWHRSLRERVWHRTAARRVP</sequence>
<evidence type="ECO:0000313" key="3">
    <source>
        <dbReference type="Proteomes" id="UP000636800"/>
    </source>
</evidence>
<dbReference type="EMBL" id="JADCNM010000003">
    <property type="protein sequence ID" value="KAG0490001.1"/>
    <property type="molecule type" value="Genomic_DNA"/>
</dbReference>
<comment type="caution">
    <text evidence="2">The sequence shown here is derived from an EMBL/GenBank/DDBJ whole genome shotgun (WGS) entry which is preliminary data.</text>
</comment>
<name>A0A835VBB9_VANPL</name>
<dbReference type="Proteomes" id="UP000639772">
    <property type="component" value="Chromosome 3"/>
</dbReference>
<reference evidence="3 4" key="1">
    <citation type="journal article" date="2020" name="Nat. Food">
        <title>A phased Vanilla planifolia genome enables genetic improvement of flavour and production.</title>
        <authorList>
            <person name="Hasing T."/>
            <person name="Tang H."/>
            <person name="Brym M."/>
            <person name="Khazi F."/>
            <person name="Huang T."/>
            <person name="Chambers A.H."/>
        </authorList>
    </citation>
    <scope>NUCLEOTIDE SEQUENCE [LARGE SCALE GENOMIC DNA]</scope>
    <source>
        <tissue evidence="2">Leaf</tissue>
    </source>
</reference>
<evidence type="ECO:0000313" key="4">
    <source>
        <dbReference type="Proteomes" id="UP000639772"/>
    </source>
</evidence>
<keyword evidence="3" id="KW-1185">Reference proteome</keyword>
<evidence type="ECO:0000313" key="2">
    <source>
        <dbReference type="EMBL" id="KAG0490001.1"/>
    </source>
</evidence>
<dbReference type="Proteomes" id="UP000636800">
    <property type="component" value="Chromosome 3"/>
</dbReference>
<dbReference type="AlphaFoldDB" id="A0A835VBB9"/>
<dbReference type="EMBL" id="JADCNL010000003">
    <property type="protein sequence ID" value="KAG0488291.1"/>
    <property type="molecule type" value="Genomic_DNA"/>
</dbReference>
<protein>
    <submittedName>
        <fullName evidence="2">Uncharacterized protein</fullName>
    </submittedName>
</protein>
<gene>
    <name evidence="2" type="ORF">HPP92_006864</name>
    <name evidence="1" type="ORF">HPP92_007102</name>
</gene>